<dbReference type="Gene3D" id="3.40.50.150">
    <property type="entry name" value="Vaccinia Virus protein VP39"/>
    <property type="match status" value="1"/>
</dbReference>
<dbReference type="AlphaFoldDB" id="D0LZN9"/>
<dbReference type="OrthoDB" id="7273451at2"/>
<dbReference type="HOGENOM" id="CLU_047561_0_0_7"/>
<dbReference type="EMBL" id="CP001804">
    <property type="protein sequence ID" value="ACY18018.1"/>
    <property type="molecule type" value="Genomic_DNA"/>
</dbReference>
<dbReference type="InterPro" id="IPR029063">
    <property type="entry name" value="SAM-dependent_MTases_sf"/>
</dbReference>
<evidence type="ECO:0008006" key="3">
    <source>
        <dbReference type="Google" id="ProtNLM"/>
    </source>
</evidence>
<gene>
    <name evidence="1" type="ordered locus">Hoch_5535</name>
</gene>
<dbReference type="CDD" id="cd02440">
    <property type="entry name" value="AdoMet_MTases"/>
    <property type="match status" value="1"/>
</dbReference>
<dbReference type="SUPFAM" id="SSF53335">
    <property type="entry name" value="S-adenosyl-L-methionine-dependent methyltransferases"/>
    <property type="match status" value="1"/>
</dbReference>
<keyword evidence="2" id="KW-1185">Reference proteome</keyword>
<protein>
    <recommendedName>
        <fullName evidence="3">Methyltransferase type 12</fullName>
    </recommendedName>
</protein>
<organism evidence="1 2">
    <name type="scientific">Haliangium ochraceum (strain DSM 14365 / JCM 11303 / SMP-2)</name>
    <dbReference type="NCBI Taxonomy" id="502025"/>
    <lineage>
        <taxon>Bacteria</taxon>
        <taxon>Pseudomonadati</taxon>
        <taxon>Myxococcota</taxon>
        <taxon>Polyangia</taxon>
        <taxon>Haliangiales</taxon>
        <taxon>Kofleriaceae</taxon>
        <taxon>Haliangium</taxon>
    </lineage>
</organism>
<reference evidence="1 2" key="1">
    <citation type="journal article" date="2010" name="Stand. Genomic Sci.">
        <title>Complete genome sequence of Haliangium ochraceum type strain (SMP-2).</title>
        <authorList>
            <consortium name="US DOE Joint Genome Institute (JGI-PGF)"/>
            <person name="Ivanova N."/>
            <person name="Daum C."/>
            <person name="Lang E."/>
            <person name="Abt B."/>
            <person name="Kopitz M."/>
            <person name="Saunders E."/>
            <person name="Lapidus A."/>
            <person name="Lucas S."/>
            <person name="Glavina Del Rio T."/>
            <person name="Nolan M."/>
            <person name="Tice H."/>
            <person name="Copeland A."/>
            <person name="Cheng J.F."/>
            <person name="Chen F."/>
            <person name="Bruce D."/>
            <person name="Goodwin L."/>
            <person name="Pitluck S."/>
            <person name="Mavromatis K."/>
            <person name="Pati A."/>
            <person name="Mikhailova N."/>
            <person name="Chen A."/>
            <person name="Palaniappan K."/>
            <person name="Land M."/>
            <person name="Hauser L."/>
            <person name="Chang Y.J."/>
            <person name="Jeffries C.D."/>
            <person name="Detter J.C."/>
            <person name="Brettin T."/>
            <person name="Rohde M."/>
            <person name="Goker M."/>
            <person name="Bristow J."/>
            <person name="Markowitz V."/>
            <person name="Eisen J.A."/>
            <person name="Hugenholtz P."/>
            <person name="Kyrpides N.C."/>
            <person name="Klenk H.P."/>
        </authorList>
    </citation>
    <scope>NUCLEOTIDE SEQUENCE [LARGE SCALE GENOMIC DNA]</scope>
    <source>
        <strain evidence="2">DSM 14365 / CIP 107738 / JCM 11303 / AJ 13395 / SMP-2</strain>
    </source>
</reference>
<dbReference type="STRING" id="502025.Hoch_5535"/>
<dbReference type="eggNOG" id="COG0500">
    <property type="taxonomic scope" value="Bacteria"/>
</dbReference>
<evidence type="ECO:0000313" key="2">
    <source>
        <dbReference type="Proteomes" id="UP000001880"/>
    </source>
</evidence>
<accession>D0LZN9</accession>
<name>D0LZN9_HALO1</name>
<dbReference type="RefSeq" id="WP_012830610.1">
    <property type="nucleotide sequence ID" value="NC_013440.1"/>
</dbReference>
<dbReference type="KEGG" id="hoh:Hoch_5535"/>
<evidence type="ECO:0000313" key="1">
    <source>
        <dbReference type="EMBL" id="ACY18018.1"/>
    </source>
</evidence>
<sequence>MSEPTPPPRSPTAPPAAFVPAEYEWLLLRFDADAAARDAALFERVSAAVAGHSPLRVLDLGAGAGANLLHLAPRLPASVQHWTAVDRDAALVGRMAAGLEHMSEHLRARGDEVECHGRSLRFGDRRVRYRTLTGDFLDPDDAIYHESWDLVVANAVFDLLSAAQFARFLELAKQRWCERLPPMYFTINLDIGLAFEPAHPLDDAVRAHFHAHMQRPQYFGRALGADCARELVRIAEDAGMVVETGASPWRIGAEERAALRANFDFFDSAVRELIAAGSASLAPEDFARWLDERRAQIDAGELSLTVEHQDLWCRFPA</sequence>
<proteinExistence type="predicted"/>
<dbReference type="Proteomes" id="UP000001880">
    <property type="component" value="Chromosome"/>
</dbReference>